<accession>A0A8S5MJT0</accession>
<sequence length="178" mass="20344">MNSSFRKLSVSSVPVGSVSCQKSIRNSSLKSYGRRSEMTAKEYLSQAQTLDMRIKSKLQQIESLNELATSCTIVYSDMPRNPNRGGSKIERAVLKIIKVEESLKHDVENLVELKKEIMATIRAVSDVELQTLLEKRYLCFLSWEKIAVEMHYSIQHIYRMHDTALACVAAIMRVNERD</sequence>
<proteinExistence type="predicted"/>
<dbReference type="PROSITE" id="PS51257">
    <property type="entry name" value="PROKAR_LIPOPROTEIN"/>
    <property type="match status" value="1"/>
</dbReference>
<evidence type="ECO:0000313" key="1">
    <source>
        <dbReference type="EMBL" id="DAD82617.1"/>
    </source>
</evidence>
<reference evidence="1" key="1">
    <citation type="journal article" date="2021" name="Proc. Natl. Acad. Sci. U.S.A.">
        <title>A Catalog of Tens of Thousands of Viruses from Human Metagenomes Reveals Hidden Associations with Chronic Diseases.</title>
        <authorList>
            <person name="Tisza M.J."/>
            <person name="Buck C.B."/>
        </authorList>
    </citation>
    <scope>NUCLEOTIDE SEQUENCE</scope>
    <source>
        <strain evidence="1">CtMM521</strain>
    </source>
</reference>
<evidence type="ECO:0008006" key="2">
    <source>
        <dbReference type="Google" id="ProtNLM"/>
    </source>
</evidence>
<name>A0A8S5MJT0_9CAUD</name>
<protein>
    <recommendedName>
        <fullName evidence="2">DUF1492 domain-containing protein</fullName>
    </recommendedName>
</protein>
<dbReference type="EMBL" id="BK014922">
    <property type="protein sequence ID" value="DAD82617.1"/>
    <property type="molecule type" value="Genomic_DNA"/>
</dbReference>
<organism evidence="1">
    <name type="scientific">Siphoviridae sp. ctMM521</name>
    <dbReference type="NCBI Taxonomy" id="2826259"/>
    <lineage>
        <taxon>Viruses</taxon>
        <taxon>Duplodnaviria</taxon>
        <taxon>Heunggongvirae</taxon>
        <taxon>Uroviricota</taxon>
        <taxon>Caudoviricetes</taxon>
    </lineage>
</organism>